<evidence type="ECO:0000313" key="2">
    <source>
        <dbReference type="Proteomes" id="UP001152531"/>
    </source>
</evidence>
<sequence>MSETTGLTTNNLSDGVVKEVQDTNNKPKNGTVFEIASEIDNTIKELMQTLDKNDKDIVTRMDKISKEIGKIRSKS</sequence>
<organism evidence="1 2">
    <name type="scientific">[Candida] jaroonii</name>
    <dbReference type="NCBI Taxonomy" id="467808"/>
    <lineage>
        <taxon>Eukaryota</taxon>
        <taxon>Fungi</taxon>
        <taxon>Dikarya</taxon>
        <taxon>Ascomycota</taxon>
        <taxon>Saccharomycotina</taxon>
        <taxon>Pichiomycetes</taxon>
        <taxon>Debaryomycetaceae</taxon>
        <taxon>Yamadazyma</taxon>
    </lineage>
</organism>
<keyword evidence="2" id="KW-1185">Reference proteome</keyword>
<reference evidence="1" key="1">
    <citation type="submission" date="2022-06" db="EMBL/GenBank/DDBJ databases">
        <authorList>
            <person name="Legras J.-L."/>
            <person name="Devillers H."/>
            <person name="Grondin C."/>
        </authorList>
    </citation>
    <scope>NUCLEOTIDE SEQUENCE</scope>
    <source>
        <strain evidence="1">CLIB 1444</strain>
    </source>
</reference>
<accession>A0ACA9Y0I0</accession>
<dbReference type="EMBL" id="CALSDN010000001">
    <property type="protein sequence ID" value="CAH6718430.1"/>
    <property type="molecule type" value="Genomic_DNA"/>
</dbReference>
<gene>
    <name evidence="1" type="ORF">CLIB1444_01S06546</name>
</gene>
<proteinExistence type="predicted"/>
<evidence type="ECO:0000313" key="1">
    <source>
        <dbReference type="EMBL" id="CAH6718430.1"/>
    </source>
</evidence>
<comment type="caution">
    <text evidence="1">The sequence shown here is derived from an EMBL/GenBank/DDBJ whole genome shotgun (WGS) entry which is preliminary data.</text>
</comment>
<name>A0ACA9Y0I0_9ASCO</name>
<protein>
    <submittedName>
        <fullName evidence="1">Uncharacterized protein</fullName>
    </submittedName>
</protein>
<dbReference type="Proteomes" id="UP001152531">
    <property type="component" value="Unassembled WGS sequence"/>
</dbReference>